<accession>A0A6A4ZP53</accession>
<keyword evidence="3" id="KW-1015">Disulfide bond</keyword>
<protein>
    <recommendedName>
        <fullName evidence="4">CBM1 domain-containing protein</fullName>
    </recommendedName>
</protein>
<dbReference type="SUPFAM" id="SSF57180">
    <property type="entry name" value="Cellulose-binding domain"/>
    <property type="match status" value="1"/>
</dbReference>
<dbReference type="SMART" id="SM00236">
    <property type="entry name" value="fCBD"/>
    <property type="match status" value="1"/>
</dbReference>
<dbReference type="InterPro" id="IPR023346">
    <property type="entry name" value="Lysozyme-like_dom_sf"/>
</dbReference>
<keyword evidence="2" id="KW-0611">Plant defense</keyword>
<dbReference type="PROSITE" id="PS51164">
    <property type="entry name" value="CBM1_2"/>
    <property type="match status" value="1"/>
</dbReference>
<keyword evidence="1" id="KW-0732">Signal</keyword>
<reference evidence="5" key="1">
    <citation type="submission" date="2019-06" db="EMBL/GenBank/DDBJ databases">
        <title>Genomics analysis of Aphanomyces spp. identifies a new class of oomycete effector associated with host adaptation.</title>
        <authorList>
            <person name="Gaulin E."/>
        </authorList>
    </citation>
    <scope>NUCLEOTIDE SEQUENCE</scope>
    <source>
        <strain evidence="5">CBS 578.67</strain>
    </source>
</reference>
<dbReference type="InterPro" id="IPR000726">
    <property type="entry name" value="Glyco_hydro_19_cat"/>
</dbReference>
<dbReference type="PANTHER" id="PTHR22595:SF79">
    <property type="entry name" value="CHITINASE 12"/>
    <property type="match status" value="1"/>
</dbReference>
<evidence type="ECO:0000259" key="4">
    <source>
        <dbReference type="PROSITE" id="PS51164"/>
    </source>
</evidence>
<dbReference type="Gene3D" id="3.30.20.10">
    <property type="entry name" value="Endochitinase, domain 2"/>
    <property type="match status" value="1"/>
</dbReference>
<dbReference type="Pfam" id="PF00734">
    <property type="entry name" value="CBM_1"/>
    <property type="match status" value="1"/>
</dbReference>
<feature type="non-terminal residue" evidence="5">
    <location>
        <position position="1"/>
    </location>
</feature>
<evidence type="ECO:0000313" key="5">
    <source>
        <dbReference type="EMBL" id="KAF0713975.1"/>
    </source>
</evidence>
<name>A0A6A4ZP53_9STRA</name>
<dbReference type="OrthoDB" id="72330at2759"/>
<comment type="caution">
    <text evidence="5">The sequence shown here is derived from an EMBL/GenBank/DDBJ whole genome shotgun (WGS) entry which is preliminary data.</text>
</comment>
<gene>
    <name evidence="5" type="ORF">As57867_004110</name>
</gene>
<dbReference type="SUPFAM" id="SSF53955">
    <property type="entry name" value="Lysozyme-like"/>
    <property type="match status" value="1"/>
</dbReference>
<dbReference type="InterPro" id="IPR035971">
    <property type="entry name" value="CBD_sf"/>
</dbReference>
<evidence type="ECO:0000256" key="2">
    <source>
        <dbReference type="ARBA" id="ARBA00022821"/>
    </source>
</evidence>
<dbReference type="GO" id="GO:0006032">
    <property type="term" value="P:chitin catabolic process"/>
    <property type="evidence" value="ECO:0007669"/>
    <property type="project" value="InterPro"/>
</dbReference>
<dbReference type="GO" id="GO:0005576">
    <property type="term" value="C:extracellular region"/>
    <property type="evidence" value="ECO:0007669"/>
    <property type="project" value="InterPro"/>
</dbReference>
<dbReference type="InterPro" id="IPR000254">
    <property type="entry name" value="CBD"/>
</dbReference>
<dbReference type="GO" id="GO:0005975">
    <property type="term" value="P:carbohydrate metabolic process"/>
    <property type="evidence" value="ECO:0007669"/>
    <property type="project" value="InterPro"/>
</dbReference>
<sequence length="200" mass="21677">CQASGEYPCEAGKQYYGRGPIQLSWNYNYKDFGKAAGKDLVKNPELVATDADLVWYSAMWFWNAPKWNGNIHDVVGKPGGFAKTTYIINGGLECGVNPPNKDSEKVRIASYTKFCNLLGIAPGENLSCQTSDFPPKASYAAVADVAAPATTAPVDDLSFYDGQCGGRHFQGKAGVCKEGFLCIKISEYYSECTSVDKLHG</sequence>
<dbReference type="CDD" id="cd00325">
    <property type="entry name" value="chitinase_GH19"/>
    <property type="match status" value="1"/>
</dbReference>
<evidence type="ECO:0000256" key="1">
    <source>
        <dbReference type="ARBA" id="ARBA00022729"/>
    </source>
</evidence>
<dbReference type="GO" id="GO:0016998">
    <property type="term" value="P:cell wall macromolecule catabolic process"/>
    <property type="evidence" value="ECO:0007669"/>
    <property type="project" value="InterPro"/>
</dbReference>
<dbReference type="GO" id="GO:0006952">
    <property type="term" value="P:defense response"/>
    <property type="evidence" value="ECO:0007669"/>
    <property type="project" value="UniProtKB-KW"/>
</dbReference>
<dbReference type="Gene3D" id="1.10.530.10">
    <property type="match status" value="1"/>
</dbReference>
<dbReference type="AlphaFoldDB" id="A0A6A4ZP53"/>
<dbReference type="GO" id="GO:0030248">
    <property type="term" value="F:cellulose binding"/>
    <property type="evidence" value="ECO:0007669"/>
    <property type="project" value="InterPro"/>
</dbReference>
<evidence type="ECO:0000256" key="3">
    <source>
        <dbReference type="ARBA" id="ARBA00023157"/>
    </source>
</evidence>
<organism evidence="5">
    <name type="scientific">Aphanomyces stellatus</name>
    <dbReference type="NCBI Taxonomy" id="120398"/>
    <lineage>
        <taxon>Eukaryota</taxon>
        <taxon>Sar</taxon>
        <taxon>Stramenopiles</taxon>
        <taxon>Oomycota</taxon>
        <taxon>Saprolegniomycetes</taxon>
        <taxon>Saprolegniales</taxon>
        <taxon>Verrucalvaceae</taxon>
        <taxon>Aphanomyces</taxon>
    </lineage>
</organism>
<dbReference type="EMBL" id="VJMH01000886">
    <property type="protein sequence ID" value="KAF0713975.1"/>
    <property type="molecule type" value="Genomic_DNA"/>
</dbReference>
<dbReference type="GO" id="GO:0004568">
    <property type="term" value="F:chitinase activity"/>
    <property type="evidence" value="ECO:0007669"/>
    <property type="project" value="InterPro"/>
</dbReference>
<proteinExistence type="predicted"/>
<feature type="domain" description="CBM1" evidence="4">
    <location>
        <begin position="156"/>
        <end position="193"/>
    </location>
</feature>
<dbReference type="PANTHER" id="PTHR22595">
    <property type="entry name" value="CHITINASE-RELATED"/>
    <property type="match status" value="1"/>
</dbReference>
<dbReference type="Pfam" id="PF00182">
    <property type="entry name" value="Glyco_hydro_19"/>
    <property type="match status" value="1"/>
</dbReference>